<proteinExistence type="inferred from homology"/>
<dbReference type="Gene3D" id="3.90.550.10">
    <property type="entry name" value="Spore Coat Polysaccharide Biosynthesis Protein SpsA, Chain A"/>
    <property type="match status" value="1"/>
</dbReference>
<comment type="similarity">
    <text evidence="1">Belongs to the glycosyltransferase 2 family. WaaE/KdtX subfamily.</text>
</comment>
<dbReference type="InterPro" id="IPR029044">
    <property type="entry name" value="Nucleotide-diphossugar_trans"/>
</dbReference>
<protein>
    <submittedName>
        <fullName evidence="3">Glycosyltransferase family 2 protein</fullName>
        <ecNumber evidence="3">2.4.-.-</ecNumber>
    </submittedName>
</protein>
<dbReference type="EC" id="2.4.-.-" evidence="3"/>
<accession>A0ABU4R6I3</accession>
<gene>
    <name evidence="3" type="ORF">SGQ83_02440</name>
</gene>
<dbReference type="PANTHER" id="PTHR43630">
    <property type="entry name" value="POLY-BETA-1,6-N-ACETYL-D-GLUCOSAMINE SYNTHASE"/>
    <property type="match status" value="1"/>
</dbReference>
<evidence type="ECO:0000313" key="3">
    <source>
        <dbReference type="EMBL" id="MDX6188192.1"/>
    </source>
</evidence>
<dbReference type="SUPFAM" id="SSF53448">
    <property type="entry name" value="Nucleotide-diphospho-sugar transferases"/>
    <property type="match status" value="1"/>
</dbReference>
<dbReference type="PANTHER" id="PTHR43630:SF2">
    <property type="entry name" value="GLYCOSYLTRANSFERASE"/>
    <property type="match status" value="1"/>
</dbReference>
<evidence type="ECO:0000313" key="4">
    <source>
        <dbReference type="Proteomes" id="UP001273350"/>
    </source>
</evidence>
<dbReference type="Proteomes" id="UP001273350">
    <property type="component" value="Unassembled WGS sequence"/>
</dbReference>
<dbReference type="EMBL" id="JAWXVI010000002">
    <property type="protein sequence ID" value="MDX6188192.1"/>
    <property type="molecule type" value="Genomic_DNA"/>
</dbReference>
<name>A0ABU4R6I3_9FLAO</name>
<reference evidence="3 4" key="1">
    <citation type="submission" date="2023-11" db="EMBL/GenBank/DDBJ databases">
        <title>Unpublished Manusciprt.</title>
        <authorList>
            <person name="Saticioglu I.B."/>
            <person name="Ay H."/>
            <person name="Ajmi N."/>
            <person name="Altun S."/>
            <person name="Duman M."/>
        </authorList>
    </citation>
    <scope>NUCLEOTIDE SEQUENCE [LARGE SCALE GENOMIC DNA]</scope>
    <source>
        <strain evidence="3 4">Fl-318</strain>
    </source>
</reference>
<keyword evidence="3" id="KW-0328">Glycosyltransferase</keyword>
<organism evidence="3 4">
    <name type="scientific">Flavobacterium cupriresistens</name>
    <dbReference type="NCBI Taxonomy" id="2893885"/>
    <lineage>
        <taxon>Bacteria</taxon>
        <taxon>Pseudomonadati</taxon>
        <taxon>Bacteroidota</taxon>
        <taxon>Flavobacteriia</taxon>
        <taxon>Flavobacteriales</taxon>
        <taxon>Flavobacteriaceae</taxon>
        <taxon>Flavobacterium</taxon>
    </lineage>
</organism>
<feature type="domain" description="Glycosyltransferase 2-like" evidence="2">
    <location>
        <begin position="10"/>
        <end position="130"/>
    </location>
</feature>
<dbReference type="CDD" id="cd02511">
    <property type="entry name" value="Beta4Glucosyltransferase"/>
    <property type="match status" value="1"/>
</dbReference>
<dbReference type="GO" id="GO:0016757">
    <property type="term" value="F:glycosyltransferase activity"/>
    <property type="evidence" value="ECO:0007669"/>
    <property type="project" value="UniProtKB-KW"/>
</dbReference>
<sequence>MQLRNTKKLSVIILTHNEEFYISEAIKSVSFADEIIVLDSYSNDRTPEIASGLGSNLIFREFDNYCNQRNYAIPYATGDWILFLDADERVSEKLKREILKSIESNKFSTYKIWFPHFFMNRFLFHYTDKTVRLMKNDDLLFKNEVHERLVLKSKPGVLRNHMIHYTYRGLLHFISKKDKYAWFQAKMCISKAQKVTLFLLIFKPFYRFFHTYIIKRVYLDGVPGLAAAAIDAYGVFSRYAKMMLIEKDSK</sequence>
<comment type="caution">
    <text evidence="3">The sequence shown here is derived from an EMBL/GenBank/DDBJ whole genome shotgun (WGS) entry which is preliminary data.</text>
</comment>
<keyword evidence="4" id="KW-1185">Reference proteome</keyword>
<keyword evidence="3" id="KW-0808">Transferase</keyword>
<evidence type="ECO:0000259" key="2">
    <source>
        <dbReference type="Pfam" id="PF00535"/>
    </source>
</evidence>
<dbReference type="InterPro" id="IPR001173">
    <property type="entry name" value="Glyco_trans_2-like"/>
</dbReference>
<dbReference type="Pfam" id="PF00535">
    <property type="entry name" value="Glycos_transf_2"/>
    <property type="match status" value="1"/>
</dbReference>
<evidence type="ECO:0000256" key="1">
    <source>
        <dbReference type="ARBA" id="ARBA00038494"/>
    </source>
</evidence>